<dbReference type="InterPro" id="IPR027368">
    <property type="entry name" value="MnmE_dom2"/>
</dbReference>
<dbReference type="NCBIfam" id="TIGR00231">
    <property type="entry name" value="small_GTP"/>
    <property type="match status" value="1"/>
</dbReference>
<dbReference type="GO" id="GO:0030488">
    <property type="term" value="P:tRNA methylation"/>
    <property type="evidence" value="ECO:0007669"/>
    <property type="project" value="TreeGrafter"/>
</dbReference>
<dbReference type="GO" id="GO:0002098">
    <property type="term" value="P:tRNA wobble uridine modification"/>
    <property type="evidence" value="ECO:0007669"/>
    <property type="project" value="TreeGrafter"/>
</dbReference>
<dbReference type="GO" id="GO:0046872">
    <property type="term" value="F:metal ion binding"/>
    <property type="evidence" value="ECO:0007669"/>
    <property type="project" value="UniProtKB-KW"/>
</dbReference>
<dbReference type="Pfam" id="PF10396">
    <property type="entry name" value="TrmE_N"/>
    <property type="match status" value="1"/>
</dbReference>
<evidence type="ECO:0000313" key="9">
    <source>
        <dbReference type="EMBL" id="QHQ36600.1"/>
    </source>
</evidence>
<evidence type="ECO:0000256" key="6">
    <source>
        <dbReference type="ARBA" id="ARBA00023134"/>
    </source>
</evidence>
<dbReference type="PANTHER" id="PTHR42714:SF2">
    <property type="entry name" value="TRNA MODIFICATION GTPASE GTPBP3, MITOCHONDRIAL"/>
    <property type="match status" value="1"/>
</dbReference>
<feature type="binding site" evidence="7">
    <location>
        <position position="434"/>
    </location>
    <ligand>
        <name>(6S)-5-formyl-5,6,7,8-tetrahydrofolate</name>
        <dbReference type="ChEBI" id="CHEBI:57457"/>
    </ligand>
</feature>
<feature type="binding site" evidence="7">
    <location>
        <position position="226"/>
    </location>
    <ligand>
        <name>K(+)</name>
        <dbReference type="ChEBI" id="CHEBI:29103"/>
    </ligand>
</feature>
<keyword evidence="3 7" id="KW-0547">Nucleotide-binding</keyword>
<name>A0A6P1T4H0_9RHOB</name>
<dbReference type="GO" id="GO:0003924">
    <property type="term" value="F:GTPase activity"/>
    <property type="evidence" value="ECO:0007669"/>
    <property type="project" value="UniProtKB-UniRule"/>
</dbReference>
<feature type="binding site" evidence="7">
    <location>
        <position position="80"/>
    </location>
    <ligand>
        <name>(6S)-5-formyl-5,6,7,8-tetrahydrofolate</name>
        <dbReference type="ChEBI" id="CHEBI:57457"/>
    </ligand>
</feature>
<keyword evidence="4 7" id="KW-0378">Hydrolase</keyword>
<evidence type="ECO:0000256" key="3">
    <source>
        <dbReference type="ARBA" id="ARBA00022741"/>
    </source>
</evidence>
<comment type="similarity">
    <text evidence="1 7">Belongs to the TRAFAC class TrmE-Era-EngA-EngB-Septin-like GTPase superfamily. TrmE GTPase family.</text>
</comment>
<dbReference type="InterPro" id="IPR004520">
    <property type="entry name" value="GTPase_MnmE"/>
</dbReference>
<dbReference type="CDD" id="cd14858">
    <property type="entry name" value="TrmE_N"/>
    <property type="match status" value="1"/>
</dbReference>
<dbReference type="GO" id="GO:0005525">
    <property type="term" value="F:GTP binding"/>
    <property type="evidence" value="ECO:0007669"/>
    <property type="project" value="UniProtKB-UniRule"/>
</dbReference>
<dbReference type="KEGG" id="amaq:GO499_16175"/>
<keyword evidence="10" id="KW-1185">Reference proteome</keyword>
<feature type="domain" description="TrmE-type G" evidence="8">
    <location>
        <begin position="216"/>
        <end position="357"/>
    </location>
</feature>
<evidence type="ECO:0000256" key="1">
    <source>
        <dbReference type="ARBA" id="ARBA00011043"/>
    </source>
</evidence>
<feature type="binding site" evidence="7">
    <location>
        <position position="251"/>
    </location>
    <ligand>
        <name>Mg(2+)</name>
        <dbReference type="ChEBI" id="CHEBI:18420"/>
    </ligand>
</feature>
<feature type="binding site" evidence="7">
    <location>
        <position position="245"/>
    </location>
    <ligand>
        <name>K(+)</name>
        <dbReference type="ChEBI" id="CHEBI:29103"/>
    </ligand>
</feature>
<dbReference type="AlphaFoldDB" id="A0A6P1T4H0"/>
<comment type="cofactor">
    <cofactor evidence="7">
        <name>K(+)</name>
        <dbReference type="ChEBI" id="CHEBI:29103"/>
    </cofactor>
    <text evidence="7">Binds 1 potassium ion per subunit.</text>
</comment>
<keyword evidence="7" id="KW-0479">Metal-binding</keyword>
<dbReference type="FunFam" id="3.30.1360.120:FF:000007">
    <property type="entry name" value="tRNA modification GTPase GTPBP3, mitochondrial"/>
    <property type="match status" value="1"/>
</dbReference>
<sequence>MRRDTIFAEATVPGRGGVSVIRVSGPDAWTAAERMAGALPAPRMAGLRQICDPADGRVLDEGLVLAFEAGASFTGEPVVEFQLHGSRAVVRAILGALGGFEELRLAEAGEFTRRAMENGRLDLGQVEALGDLIDAETEAQRLQALRGMDGILGRKTAEWRADLVRASGLLTACLDFSEEELPDDLSDEILTLIERTAASVQEEVQSASAGERVRNGFEVAIVGRPNAGKSTLLNALARRDVALTSDIAGTTRDIVEARLDLKGHLVTLLDTAGLRATDDVVEGLGISRARQRAEEADLRVFLLMRGESPDDLGLTVRQGDLVVDAKGDQLTGGVFPVSGLSGLGLDRLLSEISDEIVGRASFVASASNLRQKAALEDAATALVAADQIMRADSGALDLVSENLRISLFSLDRLIGRVDVEDMLDVVFSSFCVGK</sequence>
<evidence type="ECO:0000313" key="10">
    <source>
        <dbReference type="Proteomes" id="UP000464495"/>
    </source>
</evidence>
<gene>
    <name evidence="7 9" type="primary">mnmE</name>
    <name evidence="7" type="synonym">trmE</name>
    <name evidence="9" type="ORF">GO499_16175</name>
</gene>
<comment type="subcellular location">
    <subcellularLocation>
        <location evidence="7">Cytoplasm</location>
    </subcellularLocation>
</comment>
<dbReference type="Pfam" id="PF12631">
    <property type="entry name" value="MnmE_helical"/>
    <property type="match status" value="1"/>
</dbReference>
<keyword evidence="5 7" id="KW-0630">Potassium</keyword>
<feature type="binding site" evidence="7">
    <location>
        <begin position="270"/>
        <end position="273"/>
    </location>
    <ligand>
        <name>GTP</name>
        <dbReference type="ChEBI" id="CHEBI:37565"/>
    </ligand>
</feature>
<dbReference type="PROSITE" id="PS51709">
    <property type="entry name" value="G_TRME"/>
    <property type="match status" value="1"/>
</dbReference>
<dbReference type="EMBL" id="CP046620">
    <property type="protein sequence ID" value="QHQ36600.1"/>
    <property type="molecule type" value="Genomic_DNA"/>
</dbReference>
<dbReference type="InterPro" id="IPR005225">
    <property type="entry name" value="Small_GTP-bd"/>
</dbReference>
<feature type="binding site" evidence="7">
    <location>
        <begin position="245"/>
        <end position="251"/>
    </location>
    <ligand>
        <name>GTP</name>
        <dbReference type="ChEBI" id="CHEBI:37565"/>
    </ligand>
</feature>
<dbReference type="GO" id="GO:0005737">
    <property type="term" value="C:cytoplasm"/>
    <property type="evidence" value="ECO:0007669"/>
    <property type="project" value="UniProtKB-SubCell"/>
</dbReference>
<dbReference type="Gene3D" id="1.20.120.430">
    <property type="entry name" value="tRNA modification GTPase MnmE domain 2"/>
    <property type="match status" value="1"/>
</dbReference>
<organism evidence="9 10">
    <name type="scientific">Algicella marina</name>
    <dbReference type="NCBI Taxonomy" id="2683284"/>
    <lineage>
        <taxon>Bacteria</taxon>
        <taxon>Pseudomonadati</taxon>
        <taxon>Pseudomonadota</taxon>
        <taxon>Alphaproteobacteria</taxon>
        <taxon>Rhodobacterales</taxon>
        <taxon>Paracoccaceae</taxon>
        <taxon>Algicella</taxon>
    </lineage>
</organism>
<evidence type="ECO:0000256" key="5">
    <source>
        <dbReference type="ARBA" id="ARBA00022958"/>
    </source>
</evidence>
<keyword evidence="7" id="KW-0963">Cytoplasm</keyword>
<keyword evidence="6 7" id="KW-0342">GTP-binding</keyword>
<feature type="binding site" evidence="7">
    <location>
        <begin position="226"/>
        <end position="231"/>
    </location>
    <ligand>
        <name>GTP</name>
        <dbReference type="ChEBI" id="CHEBI:37565"/>
    </ligand>
</feature>
<feature type="binding site" evidence="7">
    <location>
        <position position="22"/>
    </location>
    <ligand>
        <name>(6S)-5-formyl-5,6,7,8-tetrahydrofolate</name>
        <dbReference type="ChEBI" id="CHEBI:57457"/>
    </ligand>
</feature>
<dbReference type="HAMAP" id="MF_00379">
    <property type="entry name" value="GTPase_MnmE"/>
    <property type="match status" value="1"/>
</dbReference>
<proteinExistence type="inferred from homology"/>
<dbReference type="Pfam" id="PF01926">
    <property type="entry name" value="MMR_HSR1"/>
    <property type="match status" value="1"/>
</dbReference>
<dbReference type="Gene3D" id="3.40.50.300">
    <property type="entry name" value="P-loop containing nucleotide triphosphate hydrolases"/>
    <property type="match status" value="1"/>
</dbReference>
<feature type="binding site" evidence="7">
    <location>
        <position position="120"/>
    </location>
    <ligand>
        <name>(6S)-5-formyl-5,6,7,8-tetrahydrofolate</name>
        <dbReference type="ChEBI" id="CHEBI:57457"/>
    </ligand>
</feature>
<comment type="function">
    <text evidence="7">Exhibits a very high intrinsic GTPase hydrolysis rate. Involved in the addition of a carboxymethylaminomethyl (cmnm) group at the wobble position (U34) of certain tRNAs, forming tRNA-cmnm(5)s(2)U34.</text>
</comment>
<reference evidence="9 10" key="1">
    <citation type="submission" date="2019-12" db="EMBL/GenBank/DDBJ databases">
        <title>Complete genome sequence of Algicella marina strain 9Alg 56(T) isolated from the red alga Tichocarpus crinitus.</title>
        <authorList>
            <person name="Kim S.-G."/>
            <person name="Nedashkovskaya O.I."/>
        </authorList>
    </citation>
    <scope>NUCLEOTIDE SEQUENCE [LARGE SCALE GENOMIC DNA]</scope>
    <source>
        <strain evidence="9 10">9Alg 56</strain>
    </source>
</reference>
<evidence type="ECO:0000259" key="8">
    <source>
        <dbReference type="PROSITE" id="PS51709"/>
    </source>
</evidence>
<feature type="binding site" evidence="7">
    <location>
        <position position="247"/>
    </location>
    <ligand>
        <name>K(+)</name>
        <dbReference type="ChEBI" id="CHEBI:29103"/>
    </ligand>
</feature>
<evidence type="ECO:0000256" key="4">
    <source>
        <dbReference type="ARBA" id="ARBA00022801"/>
    </source>
</evidence>
<evidence type="ECO:0000256" key="7">
    <source>
        <dbReference type="HAMAP-Rule" id="MF_00379"/>
    </source>
</evidence>
<dbReference type="SUPFAM" id="SSF103025">
    <property type="entry name" value="Folate-binding domain"/>
    <property type="match status" value="1"/>
</dbReference>
<comment type="caution">
    <text evidence="7">Lacks conserved residue(s) required for the propagation of feature annotation.</text>
</comment>
<dbReference type="InterPro" id="IPR031168">
    <property type="entry name" value="G_TrmE"/>
</dbReference>
<dbReference type="CDD" id="cd04164">
    <property type="entry name" value="trmE"/>
    <property type="match status" value="1"/>
</dbReference>
<feature type="binding site" evidence="7">
    <location>
        <position position="250"/>
    </location>
    <ligand>
        <name>K(+)</name>
        <dbReference type="ChEBI" id="CHEBI:29103"/>
    </ligand>
</feature>
<dbReference type="RefSeq" id="WP_161863146.1">
    <property type="nucleotide sequence ID" value="NZ_CP046620.1"/>
</dbReference>
<evidence type="ECO:0000256" key="2">
    <source>
        <dbReference type="ARBA" id="ARBA00022694"/>
    </source>
</evidence>
<dbReference type="SUPFAM" id="SSF52540">
    <property type="entry name" value="P-loop containing nucleoside triphosphate hydrolases"/>
    <property type="match status" value="1"/>
</dbReference>
<keyword evidence="2 7" id="KW-0819">tRNA processing</keyword>
<dbReference type="InterPro" id="IPR006073">
    <property type="entry name" value="GTP-bd"/>
</dbReference>
<dbReference type="PANTHER" id="PTHR42714">
    <property type="entry name" value="TRNA MODIFICATION GTPASE GTPBP3"/>
    <property type="match status" value="1"/>
</dbReference>
<dbReference type="InterPro" id="IPR018948">
    <property type="entry name" value="GTP-bd_TrmE_N"/>
</dbReference>
<dbReference type="InterPro" id="IPR027417">
    <property type="entry name" value="P-loop_NTPase"/>
</dbReference>
<dbReference type="Proteomes" id="UP000464495">
    <property type="component" value="Chromosome"/>
</dbReference>
<dbReference type="NCBIfam" id="NF003661">
    <property type="entry name" value="PRK05291.1-3"/>
    <property type="match status" value="1"/>
</dbReference>
<dbReference type="Gene3D" id="3.30.1360.120">
    <property type="entry name" value="Probable tRNA modification gtpase trme, domain 1"/>
    <property type="match status" value="1"/>
</dbReference>
<dbReference type="InterPro" id="IPR027266">
    <property type="entry name" value="TrmE/GcvT-like"/>
</dbReference>
<keyword evidence="7" id="KW-0460">Magnesium</keyword>
<dbReference type="EC" id="3.6.-.-" evidence="7"/>
<protein>
    <recommendedName>
        <fullName evidence="7">tRNA modification GTPase MnmE</fullName>
        <ecNumber evidence="7">3.6.-.-</ecNumber>
    </recommendedName>
</protein>
<accession>A0A6P1T4H0</accession>
<comment type="subunit">
    <text evidence="7">Homodimer. Heterotetramer of two MnmE and two MnmG subunits.</text>
</comment>
<feature type="binding site" evidence="7">
    <location>
        <position position="230"/>
    </location>
    <ligand>
        <name>Mg(2+)</name>
        <dbReference type="ChEBI" id="CHEBI:18420"/>
    </ligand>
</feature>
<dbReference type="SUPFAM" id="SSF116878">
    <property type="entry name" value="TrmE connector domain"/>
    <property type="match status" value="1"/>
</dbReference>
<dbReference type="InterPro" id="IPR025867">
    <property type="entry name" value="MnmE_helical"/>
</dbReference>